<evidence type="ECO:0000313" key="9">
    <source>
        <dbReference type="Proteomes" id="UP000183208"/>
    </source>
</evidence>
<evidence type="ECO:0000256" key="3">
    <source>
        <dbReference type="ARBA" id="ARBA00023125"/>
    </source>
</evidence>
<dbReference type="InterPro" id="IPR036271">
    <property type="entry name" value="Tet_transcr_reg_TetR-rel_C_sf"/>
</dbReference>
<feature type="compositionally biased region" description="Basic residues" evidence="6">
    <location>
        <begin position="1"/>
        <end position="10"/>
    </location>
</feature>
<sequence>MAQAAQRRRAASPTQSERGGRTQAERRDDAERRILVAAAELVGEQGFEALTLAQVGDRAGCSRGLPSHYFRTKEDLLSALGTFIVETFAERRRASAVGLTGFEALITSIRHYLQPPQQSAKTVRAFHAVLAGAIHMPVLAVTVARLNKEARADIAGRLREGIDSGVVRPDIDPEIEAALILATLRGAVAQWLLDPEGVDLPRMADRLLSNLQKDLGR</sequence>
<dbReference type="SUPFAM" id="SSF46689">
    <property type="entry name" value="Homeodomain-like"/>
    <property type="match status" value="1"/>
</dbReference>
<dbReference type="Pfam" id="PF00440">
    <property type="entry name" value="TetR_N"/>
    <property type="match status" value="1"/>
</dbReference>
<feature type="domain" description="HTH tetR-type" evidence="7">
    <location>
        <begin position="28"/>
        <end position="88"/>
    </location>
</feature>
<accession>A0A1M7A317</accession>
<evidence type="ECO:0000256" key="4">
    <source>
        <dbReference type="ARBA" id="ARBA00023163"/>
    </source>
</evidence>
<keyword evidence="3 5" id="KW-0238">DNA-binding</keyword>
<name>A0A1M7A317_9BRAD</name>
<keyword evidence="1" id="KW-0678">Repressor</keyword>
<reference evidence="8 9" key="1">
    <citation type="submission" date="2016-10" db="EMBL/GenBank/DDBJ databases">
        <authorList>
            <person name="de Groot N.N."/>
        </authorList>
    </citation>
    <scope>NUCLEOTIDE SEQUENCE [LARGE SCALE GENOMIC DNA]</scope>
    <source>
        <strain evidence="8 9">GAS522</strain>
    </source>
</reference>
<dbReference type="PRINTS" id="PR00455">
    <property type="entry name" value="HTHTETR"/>
</dbReference>
<protein>
    <submittedName>
        <fullName evidence="8">Transcriptional regulator, TetR family</fullName>
    </submittedName>
</protein>
<dbReference type="PANTHER" id="PTHR30055">
    <property type="entry name" value="HTH-TYPE TRANSCRIPTIONAL REGULATOR RUTR"/>
    <property type="match status" value="1"/>
</dbReference>
<dbReference type="InterPro" id="IPR009057">
    <property type="entry name" value="Homeodomain-like_sf"/>
</dbReference>
<feature type="region of interest" description="Disordered" evidence="6">
    <location>
        <begin position="1"/>
        <end position="29"/>
    </location>
</feature>
<dbReference type="RefSeq" id="WP_074822083.1">
    <property type="nucleotide sequence ID" value="NZ_FNTI01000001.1"/>
</dbReference>
<dbReference type="SUPFAM" id="SSF48498">
    <property type="entry name" value="Tetracyclin repressor-like, C-terminal domain"/>
    <property type="match status" value="1"/>
</dbReference>
<evidence type="ECO:0000256" key="5">
    <source>
        <dbReference type="PROSITE-ProRule" id="PRU00335"/>
    </source>
</evidence>
<dbReference type="InterPro" id="IPR039538">
    <property type="entry name" value="BetI_C"/>
</dbReference>
<dbReference type="GO" id="GO:0003700">
    <property type="term" value="F:DNA-binding transcription factor activity"/>
    <property type="evidence" value="ECO:0007669"/>
    <property type="project" value="TreeGrafter"/>
</dbReference>
<keyword evidence="4" id="KW-0804">Transcription</keyword>
<feature type="compositionally biased region" description="Basic and acidic residues" evidence="6">
    <location>
        <begin position="18"/>
        <end position="29"/>
    </location>
</feature>
<evidence type="ECO:0000313" key="8">
    <source>
        <dbReference type="EMBL" id="SED34828.1"/>
    </source>
</evidence>
<feature type="DNA-binding region" description="H-T-H motif" evidence="5">
    <location>
        <begin position="51"/>
        <end position="70"/>
    </location>
</feature>
<dbReference type="GO" id="GO:0000976">
    <property type="term" value="F:transcription cis-regulatory region binding"/>
    <property type="evidence" value="ECO:0007669"/>
    <property type="project" value="TreeGrafter"/>
</dbReference>
<dbReference type="Proteomes" id="UP000183208">
    <property type="component" value="Unassembled WGS sequence"/>
</dbReference>
<dbReference type="Pfam" id="PF13977">
    <property type="entry name" value="TetR_C_6"/>
    <property type="match status" value="1"/>
</dbReference>
<dbReference type="AlphaFoldDB" id="A0A1M7A317"/>
<dbReference type="InterPro" id="IPR001647">
    <property type="entry name" value="HTH_TetR"/>
</dbReference>
<evidence type="ECO:0000259" key="7">
    <source>
        <dbReference type="PROSITE" id="PS50977"/>
    </source>
</evidence>
<dbReference type="OrthoDB" id="9809265at2"/>
<keyword evidence="2" id="KW-0805">Transcription regulation</keyword>
<dbReference type="InterPro" id="IPR050109">
    <property type="entry name" value="HTH-type_TetR-like_transc_reg"/>
</dbReference>
<dbReference type="Gene3D" id="1.10.357.10">
    <property type="entry name" value="Tetracycline Repressor, domain 2"/>
    <property type="match status" value="1"/>
</dbReference>
<dbReference type="PANTHER" id="PTHR30055:SF226">
    <property type="entry name" value="HTH-TYPE TRANSCRIPTIONAL REGULATOR PKSA"/>
    <property type="match status" value="1"/>
</dbReference>
<proteinExistence type="predicted"/>
<gene>
    <name evidence="8" type="ORF">SAMN05444171_3870</name>
</gene>
<organism evidence="8 9">
    <name type="scientific">Bradyrhizobium lablabi</name>
    <dbReference type="NCBI Taxonomy" id="722472"/>
    <lineage>
        <taxon>Bacteria</taxon>
        <taxon>Pseudomonadati</taxon>
        <taxon>Pseudomonadota</taxon>
        <taxon>Alphaproteobacteria</taxon>
        <taxon>Hyphomicrobiales</taxon>
        <taxon>Nitrobacteraceae</taxon>
        <taxon>Bradyrhizobium</taxon>
    </lineage>
</organism>
<evidence type="ECO:0000256" key="2">
    <source>
        <dbReference type="ARBA" id="ARBA00023015"/>
    </source>
</evidence>
<dbReference type="EMBL" id="FNTI01000001">
    <property type="protein sequence ID" value="SED34828.1"/>
    <property type="molecule type" value="Genomic_DNA"/>
</dbReference>
<dbReference type="PROSITE" id="PS50977">
    <property type="entry name" value="HTH_TETR_2"/>
    <property type="match status" value="1"/>
</dbReference>
<evidence type="ECO:0000256" key="1">
    <source>
        <dbReference type="ARBA" id="ARBA00022491"/>
    </source>
</evidence>
<evidence type="ECO:0000256" key="6">
    <source>
        <dbReference type="SAM" id="MobiDB-lite"/>
    </source>
</evidence>